<feature type="transmembrane region" description="Helical" evidence="7">
    <location>
        <begin position="237"/>
        <end position="255"/>
    </location>
</feature>
<dbReference type="RefSeq" id="WP_075134392.1">
    <property type="nucleotide sequence ID" value="NZ_MSIF01000009.1"/>
</dbReference>
<evidence type="ECO:0000256" key="6">
    <source>
        <dbReference type="ARBA" id="ARBA00023136"/>
    </source>
</evidence>
<dbReference type="InterPro" id="IPR004638">
    <property type="entry name" value="EmrB-like"/>
</dbReference>
<dbReference type="AlphaFoldDB" id="A0A7Z0WKD2"/>
<evidence type="ECO:0000256" key="7">
    <source>
        <dbReference type="SAM" id="Phobius"/>
    </source>
</evidence>
<dbReference type="InterPro" id="IPR011701">
    <property type="entry name" value="MFS"/>
</dbReference>
<sequence length="503" mass="51613">MTAASVEGEVSWGSPAARGVLTATILGSGMAFLDGTVVNIALPRIGEEFGASVSGLQWILDGYLLSLAALILVAGSLGDRYGRRRVFLVGVVWFGVSSVLCGVALNTEMLVASRILQGIGGALLTPGSLAIIQSAFVRDDRARAIGAWSGLGGIAGAVGPLVGGLLVQAWSWRLAFLVNVPIALACVWFTTRFVPESCDRDLGGRPDVTGSVLAALGLAGVTAALVEGPARGFGDPLVFVSLVVGVVGMVSFVLVQRRSRSPLVPPDLFTDRTFVVANALTFVVYAALGGVMMLFVIQLQTSLDYSPTAAGLAGLPMSVMMLLFSARSGKLAQRYGPKWFLVVGPMVLAAGMILLTMVVAGASYWLVVLPSMLVFGLGLVIVVAPVTATVLAAAPDRHAGVASGVNNAIARTGGLLAVAVLPAAIGLRGESYADPAALTSSWQLAMWLCAALAVLGGLLAFGVRNDVLGGPAPERPQAPAPGDCLHCDIVGPPTHVVPDAVRS</sequence>
<dbReference type="NCBIfam" id="TIGR00711">
    <property type="entry name" value="efflux_EmrB"/>
    <property type="match status" value="1"/>
</dbReference>
<dbReference type="Gene3D" id="1.20.1250.20">
    <property type="entry name" value="MFS general substrate transporter like domains"/>
    <property type="match status" value="1"/>
</dbReference>
<evidence type="ECO:0000259" key="8">
    <source>
        <dbReference type="PROSITE" id="PS50850"/>
    </source>
</evidence>
<dbReference type="PROSITE" id="PS50850">
    <property type="entry name" value="MFS"/>
    <property type="match status" value="1"/>
</dbReference>
<feature type="transmembrane region" description="Helical" evidence="7">
    <location>
        <begin position="445"/>
        <end position="463"/>
    </location>
</feature>
<organism evidence="9 10">
    <name type="scientific">Actinophytocola xinjiangensis</name>
    <dbReference type="NCBI Taxonomy" id="485602"/>
    <lineage>
        <taxon>Bacteria</taxon>
        <taxon>Bacillati</taxon>
        <taxon>Actinomycetota</taxon>
        <taxon>Actinomycetes</taxon>
        <taxon>Pseudonocardiales</taxon>
        <taxon>Pseudonocardiaceae</taxon>
    </lineage>
</organism>
<feature type="transmembrane region" description="Helical" evidence="7">
    <location>
        <begin position="144"/>
        <end position="166"/>
    </location>
</feature>
<keyword evidence="3" id="KW-1003">Cell membrane</keyword>
<dbReference type="Gene3D" id="1.20.1720.10">
    <property type="entry name" value="Multidrug resistance protein D"/>
    <property type="match status" value="1"/>
</dbReference>
<dbReference type="PRINTS" id="PR01036">
    <property type="entry name" value="TCRTETB"/>
</dbReference>
<evidence type="ECO:0000313" key="10">
    <source>
        <dbReference type="Proteomes" id="UP000185696"/>
    </source>
</evidence>
<dbReference type="Proteomes" id="UP000185696">
    <property type="component" value="Unassembled WGS sequence"/>
</dbReference>
<gene>
    <name evidence="9" type="ORF">BLA60_19715</name>
</gene>
<dbReference type="Pfam" id="PF07690">
    <property type="entry name" value="MFS_1"/>
    <property type="match status" value="1"/>
</dbReference>
<protein>
    <submittedName>
        <fullName evidence="9">MFS transporter</fullName>
    </submittedName>
</protein>
<proteinExistence type="predicted"/>
<feature type="transmembrane region" description="Helical" evidence="7">
    <location>
        <begin position="111"/>
        <end position="132"/>
    </location>
</feature>
<dbReference type="CDD" id="cd17321">
    <property type="entry name" value="MFS_MMR_MDR_like"/>
    <property type="match status" value="1"/>
</dbReference>
<feature type="transmembrane region" description="Helical" evidence="7">
    <location>
        <begin position="172"/>
        <end position="194"/>
    </location>
</feature>
<name>A0A7Z0WKD2_9PSEU</name>
<dbReference type="PANTHER" id="PTHR42718:SF42">
    <property type="entry name" value="EXPORT PROTEIN"/>
    <property type="match status" value="1"/>
</dbReference>
<dbReference type="GO" id="GO:0005886">
    <property type="term" value="C:plasma membrane"/>
    <property type="evidence" value="ECO:0007669"/>
    <property type="project" value="UniProtKB-SubCell"/>
</dbReference>
<feature type="transmembrane region" description="Helical" evidence="7">
    <location>
        <begin position="339"/>
        <end position="366"/>
    </location>
</feature>
<feature type="transmembrane region" description="Helical" evidence="7">
    <location>
        <begin position="86"/>
        <end position="105"/>
    </location>
</feature>
<dbReference type="EMBL" id="MSIF01000009">
    <property type="protein sequence ID" value="OLF09399.1"/>
    <property type="molecule type" value="Genomic_DNA"/>
</dbReference>
<evidence type="ECO:0000256" key="5">
    <source>
        <dbReference type="ARBA" id="ARBA00022989"/>
    </source>
</evidence>
<dbReference type="OrthoDB" id="7375466at2"/>
<reference evidence="9 10" key="1">
    <citation type="submission" date="2016-12" db="EMBL/GenBank/DDBJ databases">
        <title>The draft genome sequence of Actinophytocola xinjiangensis.</title>
        <authorList>
            <person name="Wang W."/>
            <person name="Yuan L."/>
        </authorList>
    </citation>
    <scope>NUCLEOTIDE SEQUENCE [LARGE SCALE GENOMIC DNA]</scope>
    <source>
        <strain evidence="9 10">CGMCC 4.4663</strain>
    </source>
</reference>
<evidence type="ECO:0000256" key="4">
    <source>
        <dbReference type="ARBA" id="ARBA00022692"/>
    </source>
</evidence>
<comment type="subcellular location">
    <subcellularLocation>
        <location evidence="1">Cell membrane</location>
        <topology evidence="1">Multi-pass membrane protein</topology>
    </subcellularLocation>
</comment>
<feature type="transmembrane region" description="Helical" evidence="7">
    <location>
        <begin position="275"/>
        <end position="297"/>
    </location>
</feature>
<feature type="domain" description="Major facilitator superfamily (MFS) profile" evidence="8">
    <location>
        <begin position="20"/>
        <end position="468"/>
    </location>
</feature>
<evidence type="ECO:0000313" key="9">
    <source>
        <dbReference type="EMBL" id="OLF09399.1"/>
    </source>
</evidence>
<keyword evidence="5 7" id="KW-1133">Transmembrane helix</keyword>
<feature type="transmembrane region" description="Helical" evidence="7">
    <location>
        <begin position="405"/>
        <end position="425"/>
    </location>
</feature>
<dbReference type="InterPro" id="IPR036259">
    <property type="entry name" value="MFS_trans_sf"/>
</dbReference>
<keyword evidence="4 7" id="KW-0812">Transmembrane</keyword>
<comment type="caution">
    <text evidence="9">The sequence shown here is derived from an EMBL/GenBank/DDBJ whole genome shotgun (WGS) entry which is preliminary data.</text>
</comment>
<feature type="transmembrane region" description="Helical" evidence="7">
    <location>
        <begin position="56"/>
        <end position="74"/>
    </location>
</feature>
<evidence type="ECO:0000256" key="3">
    <source>
        <dbReference type="ARBA" id="ARBA00022475"/>
    </source>
</evidence>
<feature type="transmembrane region" description="Helical" evidence="7">
    <location>
        <begin position="206"/>
        <end position="225"/>
    </location>
</feature>
<keyword evidence="2" id="KW-0813">Transport</keyword>
<evidence type="ECO:0000256" key="2">
    <source>
        <dbReference type="ARBA" id="ARBA00022448"/>
    </source>
</evidence>
<keyword evidence="6 7" id="KW-0472">Membrane</keyword>
<feature type="transmembrane region" description="Helical" evidence="7">
    <location>
        <begin position="372"/>
        <end position="393"/>
    </location>
</feature>
<dbReference type="PANTHER" id="PTHR42718">
    <property type="entry name" value="MAJOR FACILITATOR SUPERFAMILY MULTIDRUG TRANSPORTER MFSC"/>
    <property type="match status" value="1"/>
</dbReference>
<dbReference type="InterPro" id="IPR020846">
    <property type="entry name" value="MFS_dom"/>
</dbReference>
<feature type="transmembrane region" description="Helical" evidence="7">
    <location>
        <begin position="309"/>
        <end position="327"/>
    </location>
</feature>
<keyword evidence="10" id="KW-1185">Reference proteome</keyword>
<dbReference type="SUPFAM" id="SSF103473">
    <property type="entry name" value="MFS general substrate transporter"/>
    <property type="match status" value="1"/>
</dbReference>
<evidence type="ECO:0000256" key="1">
    <source>
        <dbReference type="ARBA" id="ARBA00004651"/>
    </source>
</evidence>
<dbReference type="GO" id="GO:0022857">
    <property type="term" value="F:transmembrane transporter activity"/>
    <property type="evidence" value="ECO:0007669"/>
    <property type="project" value="InterPro"/>
</dbReference>
<accession>A0A7Z0WKD2</accession>